<organism evidence="1 2">
    <name type="scientific">[Propionibacterium] namnetense SK182B-JCVI</name>
    <dbReference type="NCBI Taxonomy" id="1051006"/>
    <lineage>
        <taxon>Bacteria</taxon>
        <taxon>Bacillati</taxon>
        <taxon>Actinomycetota</taxon>
        <taxon>Actinomycetes</taxon>
        <taxon>Propionibacteriales</taxon>
        <taxon>Propionibacteriaceae</taxon>
        <taxon>Cutibacterium</taxon>
    </lineage>
</organism>
<dbReference type="EMBL" id="AFUN01000032">
    <property type="protein sequence ID" value="EGR97003.1"/>
    <property type="molecule type" value="Genomic_DNA"/>
</dbReference>
<gene>
    <name evidence="1" type="ORF">HMPREF1162_0829</name>
</gene>
<dbReference type="Proteomes" id="UP000007832">
    <property type="component" value="Unassembled WGS sequence"/>
</dbReference>
<evidence type="ECO:0000313" key="2">
    <source>
        <dbReference type="Proteomes" id="UP000007832"/>
    </source>
</evidence>
<protein>
    <submittedName>
        <fullName evidence="1">Uncharacterized protein</fullName>
    </submittedName>
</protein>
<evidence type="ECO:0000313" key="1">
    <source>
        <dbReference type="EMBL" id="EGR97003.1"/>
    </source>
</evidence>
<accession>F9NVK0</accession>
<comment type="caution">
    <text evidence="1">The sequence shown here is derived from an EMBL/GenBank/DDBJ whole genome shotgun (WGS) entry which is preliminary data.</text>
</comment>
<reference evidence="1 2" key="1">
    <citation type="submission" date="2011-07" db="EMBL/GenBank/DDBJ databases">
        <title>Genome Sequence of Propionibacterium acnes SK182B-JCVI.</title>
        <authorList>
            <person name="Durkin A.S."/>
            <person name="Madupu R."/>
            <person name="Hostetler J."/>
            <person name="Radune D."/>
            <person name="Torralba M."/>
            <person name="Methe B."/>
            <person name="Sutton G."/>
            <person name="Strausberg R.L."/>
            <person name="Nelson K.E."/>
        </authorList>
    </citation>
    <scope>NUCLEOTIDE SEQUENCE [LARGE SCALE GENOMIC DNA]</scope>
    <source>
        <strain evidence="1 2">SK182B-JCVI</strain>
    </source>
</reference>
<proteinExistence type="predicted"/>
<name>F9NVK0_9ACTN</name>
<sequence length="68" mass="7562">MSLSLLCVIVEDLLSTFGREFGCQRRGLLPSELPVVIPAHLVTPTVAVRHRERDPALGEDVLERLAIR</sequence>
<dbReference type="AlphaFoldDB" id="F9NVK0"/>
<dbReference type="PATRIC" id="fig|1051006.4.peg.1214"/>